<dbReference type="AlphaFoldDB" id="A0A2P6R899"/>
<gene>
    <name evidence="16" type="ORF">RchiOBHm_Chr3g0460121</name>
</gene>
<keyword evidence="7 11" id="KW-0547">Nucleotide-binding</keyword>
<feature type="region of interest" description="Disordered" evidence="12">
    <location>
        <begin position="226"/>
        <end position="249"/>
    </location>
</feature>
<dbReference type="InterPro" id="IPR001611">
    <property type="entry name" value="Leu-rich_rpt"/>
</dbReference>
<dbReference type="GO" id="GO:0016020">
    <property type="term" value="C:membrane"/>
    <property type="evidence" value="ECO:0007669"/>
    <property type="project" value="UniProtKB-SubCell"/>
</dbReference>
<dbReference type="CDD" id="cd14066">
    <property type="entry name" value="STKc_IRAK"/>
    <property type="match status" value="1"/>
</dbReference>
<dbReference type="InterPro" id="IPR013210">
    <property type="entry name" value="LRR_N_plant-typ"/>
</dbReference>
<dbReference type="Pfam" id="PF00560">
    <property type="entry name" value="LRR_1"/>
    <property type="match status" value="4"/>
</dbReference>
<keyword evidence="4 13" id="KW-0812">Transmembrane</keyword>
<dbReference type="InterPro" id="IPR032675">
    <property type="entry name" value="LRR_dom_sf"/>
</dbReference>
<dbReference type="Pfam" id="PF00069">
    <property type="entry name" value="Pkinase"/>
    <property type="match status" value="1"/>
</dbReference>
<dbReference type="SUPFAM" id="SSF52058">
    <property type="entry name" value="L domain-like"/>
    <property type="match status" value="1"/>
</dbReference>
<evidence type="ECO:0000256" key="7">
    <source>
        <dbReference type="ARBA" id="ARBA00022741"/>
    </source>
</evidence>
<dbReference type="InterPro" id="IPR000719">
    <property type="entry name" value="Prot_kinase_dom"/>
</dbReference>
<dbReference type="PROSITE" id="PS50011">
    <property type="entry name" value="PROTEIN_KINASE_DOM"/>
    <property type="match status" value="1"/>
</dbReference>
<dbReference type="GO" id="GO:0005524">
    <property type="term" value="F:ATP binding"/>
    <property type="evidence" value="ECO:0007669"/>
    <property type="project" value="UniProtKB-UniRule"/>
</dbReference>
<keyword evidence="8 11" id="KW-0067">ATP-binding</keyword>
<dbReference type="InterPro" id="IPR011009">
    <property type="entry name" value="Kinase-like_dom_sf"/>
</dbReference>
<feature type="compositionally biased region" description="Pro residues" evidence="12">
    <location>
        <begin position="230"/>
        <end position="243"/>
    </location>
</feature>
<feature type="transmembrane region" description="Helical" evidence="13">
    <location>
        <begin position="253"/>
        <end position="281"/>
    </location>
</feature>
<evidence type="ECO:0000256" key="10">
    <source>
        <dbReference type="ARBA" id="ARBA00023136"/>
    </source>
</evidence>
<keyword evidence="2" id="KW-0597">Phosphoprotein</keyword>
<dbReference type="PANTHER" id="PTHR48010">
    <property type="entry name" value="OS05G0588300 PROTEIN"/>
    <property type="match status" value="1"/>
</dbReference>
<keyword evidence="6" id="KW-0677">Repeat</keyword>
<evidence type="ECO:0000256" key="14">
    <source>
        <dbReference type="SAM" id="SignalP"/>
    </source>
</evidence>
<dbReference type="Gene3D" id="1.10.510.10">
    <property type="entry name" value="Transferase(Phosphotransferase) domain 1"/>
    <property type="match status" value="1"/>
</dbReference>
<protein>
    <recommendedName>
        <fullName evidence="15">Protein kinase domain-containing protein</fullName>
    </recommendedName>
</protein>
<evidence type="ECO:0000313" key="16">
    <source>
        <dbReference type="EMBL" id="PRQ42666.1"/>
    </source>
</evidence>
<evidence type="ECO:0000256" key="5">
    <source>
        <dbReference type="ARBA" id="ARBA00022729"/>
    </source>
</evidence>
<evidence type="ECO:0000256" key="11">
    <source>
        <dbReference type="PROSITE-ProRule" id="PRU10141"/>
    </source>
</evidence>
<keyword evidence="17" id="KW-1185">Reference proteome</keyword>
<comment type="caution">
    <text evidence="16">The sequence shown here is derived from an EMBL/GenBank/DDBJ whole genome shotgun (WGS) entry which is preliminary data.</text>
</comment>
<evidence type="ECO:0000256" key="4">
    <source>
        <dbReference type="ARBA" id="ARBA00022692"/>
    </source>
</evidence>
<evidence type="ECO:0000256" key="6">
    <source>
        <dbReference type="ARBA" id="ARBA00022737"/>
    </source>
</evidence>
<evidence type="ECO:0000256" key="9">
    <source>
        <dbReference type="ARBA" id="ARBA00022989"/>
    </source>
</evidence>
<proteinExistence type="predicted"/>
<dbReference type="Gene3D" id="3.80.10.10">
    <property type="entry name" value="Ribonuclease Inhibitor"/>
    <property type="match status" value="2"/>
</dbReference>
<organism evidence="16 17">
    <name type="scientific">Rosa chinensis</name>
    <name type="common">China rose</name>
    <dbReference type="NCBI Taxonomy" id="74649"/>
    <lineage>
        <taxon>Eukaryota</taxon>
        <taxon>Viridiplantae</taxon>
        <taxon>Streptophyta</taxon>
        <taxon>Embryophyta</taxon>
        <taxon>Tracheophyta</taxon>
        <taxon>Spermatophyta</taxon>
        <taxon>Magnoliopsida</taxon>
        <taxon>eudicotyledons</taxon>
        <taxon>Gunneridae</taxon>
        <taxon>Pentapetalae</taxon>
        <taxon>rosids</taxon>
        <taxon>fabids</taxon>
        <taxon>Rosales</taxon>
        <taxon>Rosaceae</taxon>
        <taxon>Rosoideae</taxon>
        <taxon>Rosoideae incertae sedis</taxon>
        <taxon>Rosa</taxon>
    </lineage>
</organism>
<feature type="signal peptide" evidence="14">
    <location>
        <begin position="1"/>
        <end position="21"/>
    </location>
</feature>
<feature type="region of interest" description="Disordered" evidence="12">
    <location>
        <begin position="604"/>
        <end position="630"/>
    </location>
</feature>
<evidence type="ECO:0000256" key="3">
    <source>
        <dbReference type="ARBA" id="ARBA00022614"/>
    </source>
</evidence>
<dbReference type="FunFam" id="3.30.200.20:FF:000307">
    <property type="entry name" value="pollen receptor-like kinase 1"/>
    <property type="match status" value="1"/>
</dbReference>
<dbReference type="Gene3D" id="3.30.200.20">
    <property type="entry name" value="Phosphorylase Kinase, domain 1"/>
    <property type="match status" value="1"/>
</dbReference>
<name>A0A2P6R899_ROSCH</name>
<evidence type="ECO:0000259" key="15">
    <source>
        <dbReference type="PROSITE" id="PS50011"/>
    </source>
</evidence>
<dbReference type="GO" id="GO:0004672">
    <property type="term" value="F:protein kinase activity"/>
    <property type="evidence" value="ECO:0007669"/>
    <property type="project" value="InterPro"/>
</dbReference>
<evidence type="ECO:0000256" key="8">
    <source>
        <dbReference type="ARBA" id="ARBA00022840"/>
    </source>
</evidence>
<keyword evidence="10 13" id="KW-0472">Membrane</keyword>
<feature type="compositionally biased region" description="Basic and acidic residues" evidence="12">
    <location>
        <begin position="604"/>
        <end position="622"/>
    </location>
</feature>
<dbReference type="Pfam" id="PF08263">
    <property type="entry name" value="LRRNT_2"/>
    <property type="match status" value="1"/>
</dbReference>
<keyword evidence="16" id="KW-0808">Transferase</keyword>
<dbReference type="SUPFAM" id="SSF56112">
    <property type="entry name" value="Protein kinase-like (PK-like)"/>
    <property type="match status" value="1"/>
</dbReference>
<sequence length="630" mass="68606">MKPYLVCATVLILSFLCQTIADLSSDKQALLDFISVVPHGRKVNWDTTMSVCNSWVGINCTLNGTRVLAVRLPGVGLYGPIPSHTLGKLDALMILSLHSNRLSGSLPSDIFALPSLRYIYLHGNNFTGSIPSSLPPNLTVLDLSSNSLTGSIPATIQNLTHLSGLNLQNNSLSGPVPDIKTPRLKHLNLSYNHLNGSIPPPFKKFPTSSFEGNSMLCGPPLKQCASITPSPSPSPNHQPPGPSKPKKGSKMKLSVGAVIAIACGGFAVLFLSVLVMVLCCLKRKTRKDGAVVKTKGGRSEQLKEDFGSGVQEAEKNKLVFFEGSSYNFDLEDLLRASAEVLGKGSYGTTYKAILEEGTTVVVKRMKEVVVGKREFEQLMENAGRISQHSNVVPLRAYYYSKDEKLLVYDYIAAGSLAALLHGNRESGHNGPDWETRLKIAVGSAKGLAHIHSSGGGKFIHGNIKSSNILITQDLNGCISDFGLTPLMNFATIPSRSVGYRAPEVIEARKSFQKSDVYSFGVLLLEMLTGKAPVQSPGREDVVDLPRWVQSVVREEWTAEVFDVELMRFQNIEEELVQMLQIAMACVQTVPDLRPTMEEVVKMIEDIRPPDSENRPSSDDNKSKSSNTQTP</sequence>
<dbReference type="PROSITE" id="PS00107">
    <property type="entry name" value="PROTEIN_KINASE_ATP"/>
    <property type="match status" value="1"/>
</dbReference>
<feature type="chain" id="PRO_5015121202" description="Protein kinase domain-containing protein" evidence="14">
    <location>
        <begin position="22"/>
        <end position="630"/>
    </location>
</feature>
<dbReference type="Gramene" id="PRQ42666">
    <property type="protein sequence ID" value="PRQ42666"/>
    <property type="gene ID" value="RchiOBHm_Chr3g0460121"/>
</dbReference>
<dbReference type="Proteomes" id="UP000238479">
    <property type="component" value="Chromosome 3"/>
</dbReference>
<dbReference type="OrthoDB" id="69842at2759"/>
<dbReference type="FunFam" id="1.10.510.10:FF:000095">
    <property type="entry name" value="protein STRUBBELIG-RECEPTOR FAMILY 8"/>
    <property type="match status" value="1"/>
</dbReference>
<dbReference type="InterPro" id="IPR017441">
    <property type="entry name" value="Protein_kinase_ATP_BS"/>
</dbReference>
<feature type="binding site" evidence="11">
    <location>
        <position position="372"/>
    </location>
    <ligand>
        <name>ATP</name>
        <dbReference type="ChEBI" id="CHEBI:30616"/>
    </ligand>
</feature>
<evidence type="ECO:0000256" key="13">
    <source>
        <dbReference type="SAM" id="Phobius"/>
    </source>
</evidence>
<dbReference type="OMA" id="ITLCCAK"/>
<evidence type="ECO:0000256" key="1">
    <source>
        <dbReference type="ARBA" id="ARBA00004370"/>
    </source>
</evidence>
<evidence type="ECO:0000313" key="17">
    <source>
        <dbReference type="Proteomes" id="UP000238479"/>
    </source>
</evidence>
<dbReference type="InterPro" id="IPR050994">
    <property type="entry name" value="At_inactive_RLKs"/>
</dbReference>
<dbReference type="PANTHER" id="PTHR48010:SF64">
    <property type="entry name" value="PROTEIN KINASE DOMAIN-CONTAINING PROTEIN"/>
    <property type="match status" value="1"/>
</dbReference>
<keyword evidence="5 14" id="KW-0732">Signal</keyword>
<reference evidence="16 17" key="1">
    <citation type="journal article" date="2018" name="Nat. Genet.">
        <title>The Rosa genome provides new insights in the design of modern roses.</title>
        <authorList>
            <person name="Bendahmane M."/>
        </authorList>
    </citation>
    <scope>NUCLEOTIDE SEQUENCE [LARGE SCALE GENOMIC DNA]</scope>
    <source>
        <strain evidence="17">cv. Old Blush</strain>
    </source>
</reference>
<accession>A0A2P6R899</accession>
<dbReference type="FunFam" id="3.80.10.10:FF:000234">
    <property type="entry name" value="Probable inactive receptor kinase RLK902"/>
    <property type="match status" value="1"/>
</dbReference>
<keyword evidence="3" id="KW-0433">Leucine-rich repeat</keyword>
<evidence type="ECO:0000256" key="2">
    <source>
        <dbReference type="ARBA" id="ARBA00022553"/>
    </source>
</evidence>
<keyword evidence="9 13" id="KW-1133">Transmembrane helix</keyword>
<evidence type="ECO:0000256" key="12">
    <source>
        <dbReference type="SAM" id="MobiDB-lite"/>
    </source>
</evidence>
<dbReference type="SMR" id="A0A2P6R899"/>
<comment type="subcellular location">
    <subcellularLocation>
        <location evidence="1">Membrane</location>
    </subcellularLocation>
</comment>
<feature type="domain" description="Protein kinase" evidence="15">
    <location>
        <begin position="335"/>
        <end position="630"/>
    </location>
</feature>
<dbReference type="EMBL" id="PDCK01000041">
    <property type="protein sequence ID" value="PRQ42666.1"/>
    <property type="molecule type" value="Genomic_DNA"/>
</dbReference>